<proteinExistence type="predicted"/>
<dbReference type="InParanoid" id="A0A0R0JT39"/>
<evidence type="ECO:0000313" key="2">
    <source>
        <dbReference type="EnsemblPlants" id="KRH57984"/>
    </source>
</evidence>
<dbReference type="EnsemblPlants" id="KRH57984">
    <property type="protein sequence ID" value="KRH57984"/>
    <property type="gene ID" value="GLYMA_05G098300"/>
</dbReference>
<keyword evidence="3" id="KW-1185">Reference proteome</keyword>
<reference evidence="1 2" key="1">
    <citation type="journal article" date="2010" name="Nature">
        <title>Genome sequence of the palaeopolyploid soybean.</title>
        <authorList>
            <person name="Schmutz J."/>
            <person name="Cannon S.B."/>
            <person name="Schlueter J."/>
            <person name="Ma J."/>
            <person name="Mitros T."/>
            <person name="Nelson W."/>
            <person name="Hyten D.L."/>
            <person name="Song Q."/>
            <person name="Thelen J.J."/>
            <person name="Cheng J."/>
            <person name="Xu D."/>
            <person name="Hellsten U."/>
            <person name="May G.D."/>
            <person name="Yu Y."/>
            <person name="Sakurai T."/>
            <person name="Umezawa T."/>
            <person name="Bhattacharyya M.K."/>
            <person name="Sandhu D."/>
            <person name="Valliyodan B."/>
            <person name="Lindquist E."/>
            <person name="Peto M."/>
            <person name="Grant D."/>
            <person name="Shu S."/>
            <person name="Goodstein D."/>
            <person name="Barry K."/>
            <person name="Futrell-Griggs M."/>
            <person name="Abernathy B."/>
            <person name="Du J."/>
            <person name="Tian Z."/>
            <person name="Zhu L."/>
            <person name="Gill N."/>
            <person name="Joshi T."/>
            <person name="Libault M."/>
            <person name="Sethuraman A."/>
            <person name="Zhang X.-C."/>
            <person name="Shinozaki K."/>
            <person name="Nguyen H.T."/>
            <person name="Wing R.A."/>
            <person name="Cregan P."/>
            <person name="Specht J."/>
            <person name="Grimwood J."/>
            <person name="Rokhsar D."/>
            <person name="Stacey G."/>
            <person name="Shoemaker R.C."/>
            <person name="Jackson S.A."/>
        </authorList>
    </citation>
    <scope>NUCLEOTIDE SEQUENCE</scope>
    <source>
        <strain evidence="2">cv. Williams 82</strain>
        <tissue evidence="1">Callus</tissue>
    </source>
</reference>
<dbReference type="Gramene" id="KRH57984">
    <property type="protein sequence ID" value="KRH57984"/>
    <property type="gene ID" value="GLYMA_05G098300"/>
</dbReference>
<evidence type="ECO:0000313" key="3">
    <source>
        <dbReference type="Proteomes" id="UP000008827"/>
    </source>
</evidence>
<reference evidence="2" key="2">
    <citation type="submission" date="2018-02" db="UniProtKB">
        <authorList>
            <consortium name="EnsemblPlants"/>
        </authorList>
    </citation>
    <scope>IDENTIFICATION</scope>
    <source>
        <strain evidence="2">Williams 82</strain>
    </source>
</reference>
<organism evidence="1">
    <name type="scientific">Glycine max</name>
    <name type="common">Soybean</name>
    <name type="synonym">Glycine hispida</name>
    <dbReference type="NCBI Taxonomy" id="3847"/>
    <lineage>
        <taxon>Eukaryota</taxon>
        <taxon>Viridiplantae</taxon>
        <taxon>Streptophyta</taxon>
        <taxon>Embryophyta</taxon>
        <taxon>Tracheophyta</taxon>
        <taxon>Spermatophyta</taxon>
        <taxon>Magnoliopsida</taxon>
        <taxon>eudicotyledons</taxon>
        <taxon>Gunneridae</taxon>
        <taxon>Pentapetalae</taxon>
        <taxon>rosids</taxon>
        <taxon>fabids</taxon>
        <taxon>Fabales</taxon>
        <taxon>Fabaceae</taxon>
        <taxon>Papilionoideae</taxon>
        <taxon>50 kb inversion clade</taxon>
        <taxon>NPAAA clade</taxon>
        <taxon>indigoferoid/millettioid clade</taxon>
        <taxon>Phaseoleae</taxon>
        <taxon>Glycine</taxon>
        <taxon>Glycine subgen. Soja</taxon>
    </lineage>
</organism>
<accession>A0A0R0JT39</accession>
<evidence type="ECO:0000313" key="1">
    <source>
        <dbReference type="EMBL" id="KRH57984.1"/>
    </source>
</evidence>
<gene>
    <name evidence="1" type="ORF">GLYMA_05G098300</name>
</gene>
<dbReference type="AlphaFoldDB" id="A0A0R0JT39"/>
<dbReference type="EMBL" id="CM000838">
    <property type="protein sequence ID" value="KRH57984.1"/>
    <property type="molecule type" value="Genomic_DNA"/>
</dbReference>
<dbReference type="Proteomes" id="UP000008827">
    <property type="component" value="Chromosome 5"/>
</dbReference>
<sequence>MSPQTNMRLFSVLCPHSQNLQETSQRVTYPIIAPSQACLTVEFISDSLIPTQFLDLSHFSIIDRGCYTHPLT</sequence>
<reference evidence="1" key="3">
    <citation type="submission" date="2018-07" db="EMBL/GenBank/DDBJ databases">
        <title>WGS assembly of Glycine max.</title>
        <authorList>
            <person name="Schmutz J."/>
            <person name="Cannon S."/>
            <person name="Schlueter J."/>
            <person name="Ma J."/>
            <person name="Mitros T."/>
            <person name="Nelson W."/>
            <person name="Hyten D."/>
            <person name="Song Q."/>
            <person name="Thelen J."/>
            <person name="Cheng J."/>
            <person name="Xu D."/>
            <person name="Hellsten U."/>
            <person name="May G."/>
            <person name="Yu Y."/>
            <person name="Sakurai T."/>
            <person name="Umezawa T."/>
            <person name="Bhattacharyya M."/>
            <person name="Sandhu D."/>
            <person name="Valliyodan B."/>
            <person name="Lindquist E."/>
            <person name="Peto M."/>
            <person name="Grant D."/>
            <person name="Shu S."/>
            <person name="Goodstein D."/>
            <person name="Barry K."/>
            <person name="Futrell-Griggs M."/>
            <person name="Abernathy B."/>
            <person name="Du J."/>
            <person name="Tian Z."/>
            <person name="Zhu L."/>
            <person name="Gill N."/>
            <person name="Joshi T."/>
            <person name="Libault M."/>
            <person name="Sethuraman A."/>
            <person name="Zhang X."/>
            <person name="Shinozaki K."/>
            <person name="Nguyen H."/>
            <person name="Wing R."/>
            <person name="Cregan P."/>
            <person name="Specht J."/>
            <person name="Grimwood J."/>
            <person name="Rokhsar D."/>
            <person name="Stacey G."/>
            <person name="Shoemaker R."/>
            <person name="Jackson S."/>
        </authorList>
    </citation>
    <scope>NUCLEOTIDE SEQUENCE</scope>
    <source>
        <tissue evidence="1">Callus</tissue>
    </source>
</reference>
<protein>
    <submittedName>
        <fullName evidence="1 2">Uncharacterized protein</fullName>
    </submittedName>
</protein>
<name>A0A0R0JT39_SOYBN</name>